<evidence type="ECO:0000313" key="1">
    <source>
        <dbReference type="EMBL" id="MBL0718354.1"/>
    </source>
</evidence>
<accession>A0A9X1BQ29</accession>
<gene>
    <name evidence="1" type="ORF">JI742_00480</name>
</gene>
<dbReference type="Proteomes" id="UP000643207">
    <property type="component" value="Unassembled WGS sequence"/>
</dbReference>
<sequence length="182" mass="21459">MIHESRHWKEPLLRAATWLSKLCVEEGDAGERSLVRVERELFIGFYAIRKLLETFKVSPSTKELKLALQAYTALPDRKVDYFNRADIDKFFNLSHPMNEHRNIGFICNQIVHSYIFIIDLREDGALNGFFVTPDSMRFKKLYFIELGQVVHALRLVGKDYPRNMQYQRNPKTGQWEVHEQLV</sequence>
<reference evidence="1 2" key="1">
    <citation type="submission" date="2021-01" db="EMBL/GenBank/DDBJ databases">
        <title>Piscinibacter sp. Jin2 Genome sequencing and assembly.</title>
        <authorList>
            <person name="Kim I."/>
        </authorList>
    </citation>
    <scope>NUCLEOTIDE SEQUENCE [LARGE SCALE GENOMIC DNA]</scope>
    <source>
        <strain evidence="1 2">Jin2</strain>
    </source>
</reference>
<organism evidence="1 2">
    <name type="scientific">Aquariibacter lacus</name>
    <dbReference type="NCBI Taxonomy" id="2801332"/>
    <lineage>
        <taxon>Bacteria</taxon>
        <taxon>Pseudomonadati</taxon>
        <taxon>Pseudomonadota</taxon>
        <taxon>Betaproteobacteria</taxon>
        <taxon>Burkholderiales</taxon>
        <taxon>Sphaerotilaceae</taxon>
        <taxon>Aquariibacter</taxon>
    </lineage>
</organism>
<proteinExistence type="predicted"/>
<dbReference type="RefSeq" id="WP_201822925.1">
    <property type="nucleotide sequence ID" value="NZ_JAERRA010000001.1"/>
</dbReference>
<comment type="caution">
    <text evidence="1">The sequence shown here is derived from an EMBL/GenBank/DDBJ whole genome shotgun (WGS) entry which is preliminary data.</text>
</comment>
<name>A0A9X1BQ29_9BURK</name>
<dbReference type="EMBL" id="JAERRA010000001">
    <property type="protein sequence ID" value="MBL0718354.1"/>
    <property type="molecule type" value="Genomic_DNA"/>
</dbReference>
<evidence type="ECO:0000313" key="2">
    <source>
        <dbReference type="Proteomes" id="UP000643207"/>
    </source>
</evidence>
<protein>
    <submittedName>
        <fullName evidence="1">Uncharacterized protein</fullName>
    </submittedName>
</protein>
<keyword evidence="2" id="KW-1185">Reference proteome</keyword>
<dbReference type="AlphaFoldDB" id="A0A9X1BQ29"/>